<sequence>MRSETKICQNCKQDFTIEPKEVFACIECKRNYKIVPNELIFYRKMQIPIPKRCFYCRHTARVARRNPFKLWHRKCMCDPTSQSYDGQSKINHFHGAGKCKVEFETSYSPERPETVYCEKCYQQEVY</sequence>
<dbReference type="AlphaFoldDB" id="A0A1F6W6Y1"/>
<organism evidence="1 2">
    <name type="scientific">Candidatus Nomurabacteria bacterium RIFCSPHIGHO2_02_FULL_37_13</name>
    <dbReference type="NCBI Taxonomy" id="1801750"/>
    <lineage>
        <taxon>Bacteria</taxon>
        <taxon>Candidatus Nomuraibacteriota</taxon>
    </lineage>
</organism>
<dbReference type="STRING" id="1801750.A3B85_02825"/>
<dbReference type="Proteomes" id="UP000178374">
    <property type="component" value="Unassembled WGS sequence"/>
</dbReference>
<dbReference type="EMBL" id="MFUA01000004">
    <property type="protein sequence ID" value="OGI77663.1"/>
    <property type="molecule type" value="Genomic_DNA"/>
</dbReference>
<reference evidence="1 2" key="1">
    <citation type="journal article" date="2016" name="Nat. Commun.">
        <title>Thousands of microbial genomes shed light on interconnected biogeochemical processes in an aquifer system.</title>
        <authorList>
            <person name="Anantharaman K."/>
            <person name="Brown C.T."/>
            <person name="Hug L.A."/>
            <person name="Sharon I."/>
            <person name="Castelle C.J."/>
            <person name="Probst A.J."/>
            <person name="Thomas B.C."/>
            <person name="Singh A."/>
            <person name="Wilkins M.J."/>
            <person name="Karaoz U."/>
            <person name="Brodie E.L."/>
            <person name="Williams K.H."/>
            <person name="Hubbard S.S."/>
            <person name="Banfield J.F."/>
        </authorList>
    </citation>
    <scope>NUCLEOTIDE SEQUENCE [LARGE SCALE GENOMIC DNA]</scope>
</reference>
<accession>A0A1F6W6Y1</accession>
<evidence type="ECO:0000313" key="1">
    <source>
        <dbReference type="EMBL" id="OGI77663.1"/>
    </source>
</evidence>
<evidence type="ECO:0000313" key="2">
    <source>
        <dbReference type="Proteomes" id="UP000178374"/>
    </source>
</evidence>
<protein>
    <submittedName>
        <fullName evidence="1">Uncharacterized protein</fullName>
    </submittedName>
</protein>
<gene>
    <name evidence="1" type="ORF">A3B85_02825</name>
</gene>
<name>A0A1F6W6Y1_9BACT</name>
<proteinExistence type="predicted"/>
<comment type="caution">
    <text evidence="1">The sequence shown here is derived from an EMBL/GenBank/DDBJ whole genome shotgun (WGS) entry which is preliminary data.</text>
</comment>